<evidence type="ECO:0000313" key="2">
    <source>
        <dbReference type="EMBL" id="CAB3254433.1"/>
    </source>
</evidence>
<proteinExistence type="predicted"/>
<reference evidence="2 3" key="1">
    <citation type="submission" date="2020-04" db="EMBL/GenBank/DDBJ databases">
        <authorList>
            <person name="Wallbank WR R."/>
            <person name="Pardo Diaz C."/>
            <person name="Kozak K."/>
            <person name="Martin S."/>
            <person name="Jiggins C."/>
            <person name="Moest M."/>
            <person name="Warren A I."/>
            <person name="Byers J.R.P. K."/>
            <person name="Montejo-Kovacevich G."/>
            <person name="Yen C E."/>
        </authorList>
    </citation>
    <scope>NUCLEOTIDE SEQUENCE [LARGE SCALE GENOMIC DNA]</scope>
</reference>
<protein>
    <submittedName>
        <fullName evidence="2">Uncharacterized protein</fullName>
    </submittedName>
</protein>
<evidence type="ECO:0000256" key="1">
    <source>
        <dbReference type="SAM" id="MobiDB-lite"/>
    </source>
</evidence>
<dbReference type="EMBL" id="CADEBC010000563">
    <property type="protein sequence ID" value="CAB3254433.1"/>
    <property type="molecule type" value="Genomic_DNA"/>
</dbReference>
<feature type="compositionally biased region" description="Low complexity" evidence="1">
    <location>
        <begin position="208"/>
        <end position="221"/>
    </location>
</feature>
<name>A0A8S1B8H3_ARCPL</name>
<feature type="compositionally biased region" description="Polar residues" evidence="1">
    <location>
        <begin position="231"/>
        <end position="257"/>
    </location>
</feature>
<gene>
    <name evidence="2" type="ORF">APLA_LOCUS14533</name>
</gene>
<keyword evidence="3" id="KW-1185">Reference proteome</keyword>
<sequence>MSVLGNIDVRRGGWLHRVVQYHKGKFIRELRKLAPIQIKAKIIPAPKGYKDSDKWNLESVLHLIVLIRTSQSAAPVYRALRRSLMPSRRIMMSMADSFKHFPSLSNFSLNDIYYDFDTMEEYDDPKPVFNGPSGDDGIIVVSNPVEARLPSTQISIKLIKDILVSRAIAGRALPTTTRAPIPWTPMNVTTTTAATGDEKDDGDKTDQGDVTESGTATAAVTDDADVPTDGDSGTTADPDTGGANSASGERTTIEPSE</sequence>
<dbReference type="OrthoDB" id="7432123at2759"/>
<accession>A0A8S1B8H3</accession>
<evidence type="ECO:0000313" key="3">
    <source>
        <dbReference type="Proteomes" id="UP000494106"/>
    </source>
</evidence>
<comment type="caution">
    <text evidence="2">The sequence shown here is derived from an EMBL/GenBank/DDBJ whole genome shotgun (WGS) entry which is preliminary data.</text>
</comment>
<feature type="region of interest" description="Disordered" evidence="1">
    <location>
        <begin position="177"/>
        <end position="257"/>
    </location>
</feature>
<dbReference type="AlphaFoldDB" id="A0A8S1B8H3"/>
<dbReference type="Proteomes" id="UP000494106">
    <property type="component" value="Unassembled WGS sequence"/>
</dbReference>
<organism evidence="2 3">
    <name type="scientific">Arctia plantaginis</name>
    <name type="common">Wood tiger moth</name>
    <name type="synonym">Phalaena plantaginis</name>
    <dbReference type="NCBI Taxonomy" id="874455"/>
    <lineage>
        <taxon>Eukaryota</taxon>
        <taxon>Metazoa</taxon>
        <taxon>Ecdysozoa</taxon>
        <taxon>Arthropoda</taxon>
        <taxon>Hexapoda</taxon>
        <taxon>Insecta</taxon>
        <taxon>Pterygota</taxon>
        <taxon>Neoptera</taxon>
        <taxon>Endopterygota</taxon>
        <taxon>Lepidoptera</taxon>
        <taxon>Glossata</taxon>
        <taxon>Ditrysia</taxon>
        <taxon>Noctuoidea</taxon>
        <taxon>Erebidae</taxon>
        <taxon>Arctiinae</taxon>
        <taxon>Arctia</taxon>
    </lineage>
</organism>